<reference evidence="3 4" key="2">
    <citation type="journal article" date="2007" name="Genome Biol.">
        <title>Assembly of the Candida albicans genome into sixteen supercontigs aligned on the eight chromosomes.</title>
        <authorList>
            <person name="van het Hoog M."/>
            <person name="Rast T.J."/>
            <person name="Martchenko M."/>
            <person name="Grindle S."/>
            <person name="Dignard D."/>
            <person name="Hogues H."/>
            <person name="Cuomo C."/>
            <person name="Berriman M."/>
            <person name="Scherer S."/>
            <person name="Magee B.B."/>
            <person name="Whiteway M."/>
            <person name="Chibana H."/>
            <person name="Nantel A."/>
            <person name="Magee P.T."/>
        </authorList>
    </citation>
    <scope>GENOME REANNOTATION</scope>
    <source>
        <strain evidence="4">SC5314 / ATCC MYA-2876</strain>
    </source>
</reference>
<evidence type="ECO:0000313" key="3">
    <source>
        <dbReference type="EMBL" id="AOW28365.1"/>
    </source>
</evidence>
<evidence type="ECO:0000313" key="2">
    <source>
        <dbReference type="CGD" id="CAL0000198909"/>
    </source>
</evidence>
<dbReference type="KEGG" id="cal:CAALFM_C303370CA"/>
<proteinExistence type="predicted"/>
<organism evidence="3 4">
    <name type="scientific">Candida albicans (strain SC5314 / ATCC MYA-2876)</name>
    <name type="common">Yeast</name>
    <dbReference type="NCBI Taxonomy" id="237561"/>
    <lineage>
        <taxon>Eukaryota</taxon>
        <taxon>Fungi</taxon>
        <taxon>Dikarya</taxon>
        <taxon>Ascomycota</taxon>
        <taxon>Saccharomycotina</taxon>
        <taxon>Pichiomycetes</taxon>
        <taxon>Debaryomycetaceae</taxon>
        <taxon>Candida/Lodderomyces clade</taxon>
        <taxon>Candida</taxon>
    </lineage>
</organism>
<dbReference type="VEuPathDB" id="FungiDB:C3_03370C_A"/>
<dbReference type="eggNOG" id="ENOG502RJ95">
    <property type="taxonomic scope" value="Eukaryota"/>
</dbReference>
<keyword evidence="4" id="KW-1185">Reference proteome</keyword>
<sequence length="190" mass="21487">MAYATTSTTTNTVINNNSNSSNGSYYDDDIFEMNLEDNIPSSYIDYENVNNYTTTTTNVSALTKSRSTSIIASGNESSLPPSPLVLPQQMSTSPLQPYYSYTYNSSSSSSPYSTFANEDQDQHDDDQFLYECCICKQKLNNSNNNSHNCTRDLFNGNTLKDNDLIIIENNKLIQNNYQKWLYNITPNIPY</sequence>
<reference evidence="3 4" key="3">
    <citation type="journal article" date="2013" name="Genome Biol.">
        <title>Assembly of a phased diploid Candida albicans genome facilitates allele-specific measurements and provides a simple model for repeat and indel structure.</title>
        <authorList>
            <person name="Muzzey D."/>
            <person name="Schwartz K."/>
            <person name="Weissman J.S."/>
            <person name="Sherlock G."/>
        </authorList>
    </citation>
    <scope>NUCLEOTIDE SEQUENCE [LARGE SCALE GENOMIC DNA]</scope>
    <source>
        <strain evidence="4">SC5314 / ATCC MYA-2876</strain>
    </source>
</reference>
<evidence type="ECO:0000256" key="1">
    <source>
        <dbReference type="SAM" id="MobiDB-lite"/>
    </source>
</evidence>
<dbReference type="CGD" id="CAL0000198909">
    <property type="gene designation" value="orf19.7966"/>
</dbReference>
<dbReference type="Proteomes" id="UP000000559">
    <property type="component" value="Chromosome 3"/>
</dbReference>
<dbReference type="RefSeq" id="XP_720029.2">
    <property type="nucleotide sequence ID" value="XM_714936.2"/>
</dbReference>
<dbReference type="InParanoid" id="A0A1D8PJP0"/>
<dbReference type="GeneID" id="3638366"/>
<protein>
    <submittedName>
        <fullName evidence="3">Uncharacterized protein</fullName>
    </submittedName>
</protein>
<accession>A0A1D8PJP0</accession>
<dbReference type="OrthoDB" id="4077708at2759"/>
<feature type="region of interest" description="Disordered" evidence="1">
    <location>
        <begin position="1"/>
        <end position="23"/>
    </location>
</feature>
<name>A0A1D8PJP0_CANAL</name>
<gene>
    <name evidence="3" type="ordered locus">CAALFM_C303370CA</name>
    <name evidence="2" type="ordered locus">orf19.7966</name>
</gene>
<dbReference type="AlphaFoldDB" id="A0A1D8PJP0"/>
<dbReference type="EMBL" id="CP017625">
    <property type="protein sequence ID" value="AOW28365.1"/>
    <property type="molecule type" value="Genomic_DNA"/>
</dbReference>
<evidence type="ECO:0000313" key="4">
    <source>
        <dbReference type="Proteomes" id="UP000000559"/>
    </source>
</evidence>
<reference evidence="3 4" key="1">
    <citation type="journal article" date="2004" name="Proc. Natl. Acad. Sci. U.S.A.">
        <title>The diploid genome sequence of Candida albicans.</title>
        <authorList>
            <person name="Jones T."/>
            <person name="Federspiel N.A."/>
            <person name="Chibana H."/>
            <person name="Dungan J."/>
            <person name="Kalman S."/>
            <person name="Magee B.B."/>
            <person name="Newport G."/>
            <person name="Thorstenson Y.R."/>
            <person name="Agabian N."/>
            <person name="Magee P.T."/>
            <person name="Davis R.W."/>
            <person name="Scherer S."/>
        </authorList>
    </citation>
    <scope>NUCLEOTIDE SEQUENCE [LARGE SCALE GENOMIC DNA]</scope>
    <source>
        <strain evidence="4">SC5314 / ATCC MYA-2876</strain>
    </source>
</reference>